<evidence type="ECO:0000313" key="2">
    <source>
        <dbReference type="EMBL" id="CDW17850.1"/>
    </source>
</evidence>
<feature type="transmembrane region" description="Helical" evidence="1">
    <location>
        <begin position="46"/>
        <end position="68"/>
    </location>
</feature>
<keyword evidence="1" id="KW-0812">Transmembrane</keyword>
<feature type="transmembrane region" description="Helical" evidence="1">
    <location>
        <begin position="178"/>
        <end position="195"/>
    </location>
</feature>
<keyword evidence="1" id="KW-0472">Membrane</keyword>
<dbReference type="AlphaFoldDB" id="A0A0K2SWI6"/>
<feature type="transmembrane region" description="Helical" evidence="1">
    <location>
        <begin position="207"/>
        <end position="226"/>
    </location>
</feature>
<sequence>MMEDFVPVFSLVSTIILSTLCLLCLVHSSSRAFKKNDPVWSYKVQFVYFILLIVSEARRIIVFLNYLGWTDITLPKVNCYFLEMRISFVIAMGLDEVFRATWAPNTKKWHIVTFILFTLCYPLPFMTVEYYEILSLEIYETIYCSIHLCIMVTIILYLINKNQPPVEALHHSNVSRAVVVYLLLFITQMAIRIVFRWNLSETGANEASTIMDCMLKIFIPIIYLIIVGKTPIHYNDNVFKTLGQKEEI</sequence>
<protein>
    <submittedName>
        <fullName evidence="2">Uncharacterized protein</fullName>
    </submittedName>
</protein>
<accession>A0A0K2SWI6</accession>
<organism evidence="2">
    <name type="scientific">Lepeophtheirus salmonis</name>
    <name type="common">Salmon louse</name>
    <name type="synonym">Caligus salmonis</name>
    <dbReference type="NCBI Taxonomy" id="72036"/>
    <lineage>
        <taxon>Eukaryota</taxon>
        <taxon>Metazoa</taxon>
        <taxon>Ecdysozoa</taxon>
        <taxon>Arthropoda</taxon>
        <taxon>Crustacea</taxon>
        <taxon>Multicrustacea</taxon>
        <taxon>Hexanauplia</taxon>
        <taxon>Copepoda</taxon>
        <taxon>Siphonostomatoida</taxon>
        <taxon>Caligidae</taxon>
        <taxon>Lepeophtheirus</taxon>
    </lineage>
</organism>
<evidence type="ECO:0000256" key="1">
    <source>
        <dbReference type="SAM" id="Phobius"/>
    </source>
</evidence>
<proteinExistence type="predicted"/>
<name>A0A0K2SWI6_LEPSM</name>
<feature type="transmembrane region" description="Helical" evidence="1">
    <location>
        <begin position="109"/>
        <end position="126"/>
    </location>
</feature>
<feature type="transmembrane region" description="Helical" evidence="1">
    <location>
        <begin position="6"/>
        <end position="26"/>
    </location>
</feature>
<keyword evidence="1" id="KW-1133">Transmembrane helix</keyword>
<reference evidence="2" key="1">
    <citation type="submission" date="2014-05" db="EMBL/GenBank/DDBJ databases">
        <authorList>
            <person name="Chronopoulou M."/>
        </authorList>
    </citation>
    <scope>NUCLEOTIDE SEQUENCE</scope>
    <source>
        <tissue evidence="2">Whole organism</tissue>
    </source>
</reference>
<feature type="transmembrane region" description="Helical" evidence="1">
    <location>
        <begin position="138"/>
        <end position="158"/>
    </location>
</feature>
<dbReference type="EMBL" id="HACA01000489">
    <property type="protein sequence ID" value="CDW17850.1"/>
    <property type="molecule type" value="Transcribed_RNA"/>
</dbReference>